<organism evidence="4 5">
    <name type="scientific">Niveibacterium microcysteis</name>
    <dbReference type="NCBI Taxonomy" id="2811415"/>
    <lineage>
        <taxon>Bacteria</taxon>
        <taxon>Pseudomonadati</taxon>
        <taxon>Pseudomonadota</taxon>
        <taxon>Betaproteobacteria</taxon>
        <taxon>Rhodocyclales</taxon>
        <taxon>Rhodocyclaceae</taxon>
        <taxon>Niveibacterium</taxon>
    </lineage>
</organism>
<proteinExistence type="predicted"/>
<evidence type="ECO:0000256" key="1">
    <source>
        <dbReference type="SAM" id="MobiDB-lite"/>
    </source>
</evidence>
<feature type="compositionally biased region" description="Low complexity" evidence="1">
    <location>
        <begin position="91"/>
        <end position="102"/>
    </location>
</feature>
<keyword evidence="2" id="KW-1133">Transmembrane helix</keyword>
<dbReference type="Proteomes" id="UP000663570">
    <property type="component" value="Chromosome"/>
</dbReference>
<sequence>MSYILDALRRAESERTQGRLPTPLDPPLAGLPPEAADASRSRWLWMAGGAAVVLLAGGIGALLMRSAAPQPAGASPAQAMAPAAPAPLPQTAPEAPAPQLAPSHAIAHAPAERAPTPPRESPPPRPAPAVIAAPPPTPPAPPAVAPEEGAAPALAELPDEVRRALPPMRFEGTVYSDTASSRMLMINGQLLHEGESLNADIRVERIKPRSAVLSYRGQRFEFSR</sequence>
<keyword evidence="2" id="KW-0812">Transmembrane</keyword>
<feature type="region of interest" description="Disordered" evidence="1">
    <location>
        <begin position="13"/>
        <end position="34"/>
    </location>
</feature>
<feature type="transmembrane region" description="Helical" evidence="2">
    <location>
        <begin position="43"/>
        <end position="63"/>
    </location>
</feature>
<evidence type="ECO:0000313" key="5">
    <source>
        <dbReference type="Proteomes" id="UP000663570"/>
    </source>
</evidence>
<feature type="region of interest" description="Disordered" evidence="1">
    <location>
        <begin position="71"/>
        <end position="147"/>
    </location>
</feature>
<evidence type="ECO:0000256" key="2">
    <source>
        <dbReference type="SAM" id="Phobius"/>
    </source>
</evidence>
<accession>A0ABX7M6S5</accession>
<feature type="compositionally biased region" description="Low complexity" evidence="1">
    <location>
        <begin position="71"/>
        <end position="83"/>
    </location>
</feature>
<evidence type="ECO:0000259" key="3">
    <source>
        <dbReference type="Pfam" id="PF16537"/>
    </source>
</evidence>
<protein>
    <submittedName>
        <fullName evidence="4">General secretion pathway protein GspB</fullName>
    </submittedName>
</protein>
<keyword evidence="2" id="KW-0472">Membrane</keyword>
<dbReference type="RefSeq" id="WP_206254451.1">
    <property type="nucleotide sequence ID" value="NZ_CP071060.1"/>
</dbReference>
<feature type="compositionally biased region" description="Pro residues" evidence="1">
    <location>
        <begin position="115"/>
        <end position="144"/>
    </location>
</feature>
<gene>
    <name evidence="4" type="ORF">JY500_20760</name>
</gene>
<evidence type="ECO:0000313" key="4">
    <source>
        <dbReference type="EMBL" id="QSI76848.1"/>
    </source>
</evidence>
<keyword evidence="5" id="KW-1185">Reference proteome</keyword>
<name>A0ABX7M6S5_9RHOO</name>
<dbReference type="EMBL" id="CP071060">
    <property type="protein sequence ID" value="QSI76848.1"/>
    <property type="molecule type" value="Genomic_DNA"/>
</dbReference>
<dbReference type="InterPro" id="IPR032389">
    <property type="entry name" value="GspB_C"/>
</dbReference>
<dbReference type="Pfam" id="PF16537">
    <property type="entry name" value="T2SSB"/>
    <property type="match status" value="1"/>
</dbReference>
<reference evidence="4 5" key="1">
    <citation type="submission" date="2021-02" db="EMBL/GenBank/DDBJ databases">
        <title>Niveibacterium changnyeongensis HC41.</title>
        <authorList>
            <person name="Kang M."/>
        </authorList>
    </citation>
    <scope>NUCLEOTIDE SEQUENCE [LARGE SCALE GENOMIC DNA]</scope>
    <source>
        <strain evidence="4 5">HC41</strain>
    </source>
</reference>
<feature type="domain" description="Type II secretion system protein GspB C-terminal" evidence="3">
    <location>
        <begin position="165"/>
        <end position="221"/>
    </location>
</feature>